<accession>A0ABW5BJF5</accession>
<dbReference type="Proteomes" id="UP001597294">
    <property type="component" value="Unassembled WGS sequence"/>
</dbReference>
<dbReference type="EMBL" id="JBHUII010000001">
    <property type="protein sequence ID" value="MFD2204901.1"/>
    <property type="molecule type" value="Genomic_DNA"/>
</dbReference>
<evidence type="ECO:0000313" key="2">
    <source>
        <dbReference type="EMBL" id="MFD2204901.1"/>
    </source>
</evidence>
<organism evidence="2 3">
    <name type="scientific">Kiloniella antarctica</name>
    <dbReference type="NCBI Taxonomy" id="1550907"/>
    <lineage>
        <taxon>Bacteria</taxon>
        <taxon>Pseudomonadati</taxon>
        <taxon>Pseudomonadota</taxon>
        <taxon>Alphaproteobacteria</taxon>
        <taxon>Rhodospirillales</taxon>
        <taxon>Kiloniellaceae</taxon>
        <taxon>Kiloniella</taxon>
    </lineage>
</organism>
<feature type="region of interest" description="Disordered" evidence="1">
    <location>
        <begin position="283"/>
        <end position="308"/>
    </location>
</feature>
<protein>
    <submittedName>
        <fullName evidence="2">Uncharacterized protein</fullName>
    </submittedName>
</protein>
<keyword evidence="3" id="KW-1185">Reference proteome</keyword>
<gene>
    <name evidence="2" type="ORF">ACFSKO_04740</name>
</gene>
<name>A0ABW5BJF5_9PROT</name>
<reference evidence="3" key="1">
    <citation type="journal article" date="2019" name="Int. J. Syst. Evol. Microbiol.">
        <title>The Global Catalogue of Microorganisms (GCM) 10K type strain sequencing project: providing services to taxonomists for standard genome sequencing and annotation.</title>
        <authorList>
            <consortium name="The Broad Institute Genomics Platform"/>
            <consortium name="The Broad Institute Genome Sequencing Center for Infectious Disease"/>
            <person name="Wu L."/>
            <person name="Ma J."/>
        </authorList>
    </citation>
    <scope>NUCLEOTIDE SEQUENCE [LARGE SCALE GENOMIC DNA]</scope>
    <source>
        <strain evidence="3">CGMCC 4.7192</strain>
    </source>
</reference>
<sequence>MMDQLYANQTTAGKPANGIVVNSLSQIGSSNIPPKHSASFKGQLENTQTANLNTPTSLPNTNNTEAIPENEQEFGFLDFLDIINPLQHIPVVSSIYREITGDELKPAARVFGGMLFGGPSGFVSAIANSIVEETTSKDIGANIFEALLGPDEALDSVQVAKISSPTNQIAASSPKNVADNPDLSNIFAPLSPTTVPAPTFLQTTSAATTHPLHNPPLEGKAALAAIYNDLGTVKTKTNQDVTTKALQVAEALPPTTIPLNHGIGKPGKWFPLNGNNVIMAQTSAPPSVSTIPDAPAEPSKPIQELASSDQSDFAQNLLTGLEKYQELKKP</sequence>
<evidence type="ECO:0000256" key="1">
    <source>
        <dbReference type="SAM" id="MobiDB-lite"/>
    </source>
</evidence>
<comment type="caution">
    <text evidence="2">The sequence shown here is derived from an EMBL/GenBank/DDBJ whole genome shotgun (WGS) entry which is preliminary data.</text>
</comment>
<proteinExistence type="predicted"/>
<evidence type="ECO:0000313" key="3">
    <source>
        <dbReference type="Proteomes" id="UP001597294"/>
    </source>
</evidence>
<dbReference type="RefSeq" id="WP_380248934.1">
    <property type="nucleotide sequence ID" value="NZ_JBHUII010000001.1"/>
</dbReference>